<feature type="domain" description="Myb-like" evidence="7">
    <location>
        <begin position="167"/>
        <end position="217"/>
    </location>
</feature>
<dbReference type="Gene3D" id="1.10.10.60">
    <property type="entry name" value="Homeodomain-like"/>
    <property type="match status" value="3"/>
</dbReference>
<evidence type="ECO:0000256" key="1">
    <source>
        <dbReference type="ARBA" id="ARBA00004123"/>
    </source>
</evidence>
<dbReference type="GO" id="GO:0003677">
    <property type="term" value="F:DNA binding"/>
    <property type="evidence" value="ECO:0007669"/>
    <property type="project" value="UniProtKB-KW"/>
</dbReference>
<keyword evidence="6" id="KW-0539">Nucleus</keyword>
<evidence type="ECO:0000256" key="4">
    <source>
        <dbReference type="ARBA" id="ARBA00023125"/>
    </source>
</evidence>
<dbReference type="SMART" id="SM00717">
    <property type="entry name" value="SANT"/>
    <property type="match status" value="3"/>
</dbReference>
<dbReference type="InterPro" id="IPR001005">
    <property type="entry name" value="SANT/Myb"/>
</dbReference>
<evidence type="ECO:0000313" key="9">
    <source>
        <dbReference type="EMBL" id="CAM0149630.1"/>
    </source>
</evidence>
<gene>
    <name evidence="9" type="ORF">URODEC1_LOCUS122790</name>
</gene>
<dbReference type="FunFam" id="1.10.10.60:FF:000010">
    <property type="entry name" value="Transcriptional activator Myb isoform A"/>
    <property type="match status" value="1"/>
</dbReference>
<comment type="subcellular location">
    <subcellularLocation>
        <location evidence="1">Nucleus</location>
    </subcellularLocation>
</comment>
<protein>
    <submittedName>
        <fullName evidence="9">Uncharacterized protein</fullName>
    </submittedName>
</protein>
<dbReference type="PROSITE" id="PS51294">
    <property type="entry name" value="HTH_MYB"/>
    <property type="match status" value="3"/>
</dbReference>
<keyword evidence="3" id="KW-0805">Transcription regulation</keyword>
<accession>A0ABC9H4I7</accession>
<keyword evidence="2" id="KW-0677">Repeat</keyword>
<evidence type="ECO:0000313" key="10">
    <source>
        <dbReference type="Proteomes" id="UP001497457"/>
    </source>
</evidence>
<dbReference type="Pfam" id="PF00249">
    <property type="entry name" value="Myb_DNA-binding"/>
    <property type="match status" value="3"/>
</dbReference>
<feature type="domain" description="HTH myb-type" evidence="8">
    <location>
        <begin position="171"/>
        <end position="221"/>
    </location>
</feature>
<dbReference type="EMBL" id="CAXIPR030002259">
    <property type="protein sequence ID" value="CAM0149630.1"/>
    <property type="molecule type" value="Genomic_DNA"/>
</dbReference>
<dbReference type="SUPFAM" id="SSF46689">
    <property type="entry name" value="Homeodomain-like"/>
    <property type="match status" value="2"/>
</dbReference>
<dbReference type="CDD" id="cd00167">
    <property type="entry name" value="SANT"/>
    <property type="match status" value="3"/>
</dbReference>
<dbReference type="PANTHER" id="PTHR45614:SF61">
    <property type="entry name" value="OS05G0459000 PROTEIN"/>
    <property type="match status" value="1"/>
</dbReference>
<feature type="domain" description="Myb-like" evidence="7">
    <location>
        <begin position="69"/>
        <end position="114"/>
    </location>
</feature>
<evidence type="ECO:0000259" key="7">
    <source>
        <dbReference type="PROSITE" id="PS50090"/>
    </source>
</evidence>
<keyword evidence="4" id="KW-0238">DNA-binding</keyword>
<dbReference type="InterPro" id="IPR009057">
    <property type="entry name" value="Homeodomain-like_sf"/>
</dbReference>
<reference evidence="9 10" key="1">
    <citation type="submission" date="2024-10" db="EMBL/GenBank/DDBJ databases">
        <authorList>
            <person name="Ryan C."/>
        </authorList>
    </citation>
    <scope>NUCLEOTIDE SEQUENCE [LARGE SCALE GENOMIC DNA]</scope>
</reference>
<dbReference type="Proteomes" id="UP001497457">
    <property type="component" value="Unassembled WGS sequence"/>
</dbReference>
<evidence type="ECO:0000256" key="5">
    <source>
        <dbReference type="ARBA" id="ARBA00023163"/>
    </source>
</evidence>
<evidence type="ECO:0000259" key="8">
    <source>
        <dbReference type="PROSITE" id="PS51294"/>
    </source>
</evidence>
<dbReference type="FunFam" id="1.10.10.60:FF:000016">
    <property type="entry name" value="Transcriptional activator Myb isoform A"/>
    <property type="match status" value="1"/>
</dbReference>
<evidence type="ECO:0000256" key="2">
    <source>
        <dbReference type="ARBA" id="ARBA00022737"/>
    </source>
</evidence>
<dbReference type="AlphaFoldDB" id="A0ABC9H4I7"/>
<feature type="domain" description="HTH myb-type" evidence="8">
    <location>
        <begin position="71"/>
        <end position="114"/>
    </location>
</feature>
<evidence type="ECO:0000256" key="6">
    <source>
        <dbReference type="ARBA" id="ARBA00023242"/>
    </source>
</evidence>
<dbReference type="GO" id="GO:0005634">
    <property type="term" value="C:nucleus"/>
    <property type="evidence" value="ECO:0007669"/>
    <property type="project" value="UniProtKB-SubCell"/>
</dbReference>
<feature type="domain" description="HTH myb-type" evidence="8">
    <location>
        <begin position="115"/>
        <end position="170"/>
    </location>
</feature>
<name>A0ABC9H4I7_9POAL</name>
<organism evidence="9 10">
    <name type="scientific">Urochloa decumbens</name>
    <dbReference type="NCBI Taxonomy" id="240449"/>
    <lineage>
        <taxon>Eukaryota</taxon>
        <taxon>Viridiplantae</taxon>
        <taxon>Streptophyta</taxon>
        <taxon>Embryophyta</taxon>
        <taxon>Tracheophyta</taxon>
        <taxon>Spermatophyta</taxon>
        <taxon>Magnoliopsida</taxon>
        <taxon>Liliopsida</taxon>
        <taxon>Poales</taxon>
        <taxon>Poaceae</taxon>
        <taxon>PACMAD clade</taxon>
        <taxon>Panicoideae</taxon>
        <taxon>Panicodae</taxon>
        <taxon>Paniceae</taxon>
        <taxon>Melinidinae</taxon>
        <taxon>Urochloa</taxon>
    </lineage>
</organism>
<proteinExistence type="predicted"/>
<comment type="caution">
    <text evidence="9">The sequence shown here is derived from an EMBL/GenBank/DDBJ whole genome shotgun (WGS) entry which is preliminary data.</text>
</comment>
<sequence length="659" mass="73312">MGMMASVKVEEHDGSMWNWQNLVASSPLLLISQAGSYGGSMRMLPVESSLADLVSSRKRTSGPVRRAMGGWTPEEDEKLRKAVDACNGKNWKKIAESFPDRTAAQCLHRWQKVLNPELIKGPWTQEEDDIIINMVKKHGPQKWSLIARSLDGRIGKQCRERWHNHLDPQINKNAWTVEEERVVADAHRLHGNKWAEIAKLLPGRTDNSVKNHWNSSLRKRLGDYNASENAKLTGGNLIDLNKEPNINLKHPQEEVHHSKDATHLHGCSLKNIKSYSDFLSLAMPTTQPETLCEALGAGDGSVVALAGIQGLKKDSLHDKVSEINFVCKEHLKTDSVNAEALKLDHATYTMGYSGSAEAEGKTVKALFELSMPNETNSYGSLWYETPKAEDVVPSHSPVFSTHHVQQCCGDGFLPPAGYTTSPGDGEMQDQLSVESILKSAAENIPGTPSILRRRKREKPTHAEDGNLKIDILHSNSLYTPLGKCTTEGPHSFKTAKFLSLGPPDSQGLFASLGRSDVSPPYQLRSKRMATLKTVENNYLDFSSGEMDNFDTPNTMKKSASWNAECIDTRTYVSSKQEKKMKEAYDWLGSFSQGLCTHNQVRSDLILQHPGSISLIFQLDASHLNSLHIIQRKLSVVSVRLSLHCVCTRFDHETYTELGN</sequence>
<keyword evidence="5" id="KW-0804">Transcription</keyword>
<evidence type="ECO:0000256" key="3">
    <source>
        <dbReference type="ARBA" id="ARBA00023015"/>
    </source>
</evidence>
<dbReference type="InterPro" id="IPR050560">
    <property type="entry name" value="MYB_TF"/>
</dbReference>
<keyword evidence="10" id="KW-1185">Reference proteome</keyword>
<feature type="domain" description="Myb-like" evidence="7">
    <location>
        <begin position="115"/>
        <end position="166"/>
    </location>
</feature>
<dbReference type="InterPro" id="IPR017930">
    <property type="entry name" value="Myb_dom"/>
</dbReference>
<dbReference type="PANTHER" id="PTHR45614">
    <property type="entry name" value="MYB PROTEIN-RELATED"/>
    <property type="match status" value="1"/>
</dbReference>
<dbReference type="PROSITE" id="PS50090">
    <property type="entry name" value="MYB_LIKE"/>
    <property type="match status" value="3"/>
</dbReference>